<name>A0A498JN43_MALDO</name>
<reference evidence="2 3" key="1">
    <citation type="submission" date="2018-10" db="EMBL/GenBank/DDBJ databases">
        <title>A high-quality apple genome assembly.</title>
        <authorList>
            <person name="Hu J."/>
        </authorList>
    </citation>
    <scope>NUCLEOTIDE SEQUENCE [LARGE SCALE GENOMIC DNA]</scope>
    <source>
        <strain evidence="3">cv. HFTH1</strain>
        <tissue evidence="2">Young leaf</tissue>
    </source>
</reference>
<dbReference type="Proteomes" id="UP000290289">
    <property type="component" value="Chromosome 6"/>
</dbReference>
<sequence length="74" mass="7923">MAVEMAIRASATPRPSLPPPKLSLKPPKFRPTSVSLPTSTTISLLGLFTSPIEAKAFSLSKDQIVSSLTEERTV</sequence>
<dbReference type="EMBL" id="RDQH01000332">
    <property type="protein sequence ID" value="RXH96495.1"/>
    <property type="molecule type" value="Genomic_DNA"/>
</dbReference>
<protein>
    <submittedName>
        <fullName evidence="2">Uncharacterized protein</fullName>
    </submittedName>
</protein>
<feature type="region of interest" description="Disordered" evidence="1">
    <location>
        <begin position="1"/>
        <end position="35"/>
    </location>
</feature>
<gene>
    <name evidence="2" type="ORF">DVH24_008999</name>
</gene>
<evidence type="ECO:0000313" key="3">
    <source>
        <dbReference type="Proteomes" id="UP000290289"/>
    </source>
</evidence>
<organism evidence="2 3">
    <name type="scientific">Malus domestica</name>
    <name type="common">Apple</name>
    <name type="synonym">Pyrus malus</name>
    <dbReference type="NCBI Taxonomy" id="3750"/>
    <lineage>
        <taxon>Eukaryota</taxon>
        <taxon>Viridiplantae</taxon>
        <taxon>Streptophyta</taxon>
        <taxon>Embryophyta</taxon>
        <taxon>Tracheophyta</taxon>
        <taxon>Spermatophyta</taxon>
        <taxon>Magnoliopsida</taxon>
        <taxon>eudicotyledons</taxon>
        <taxon>Gunneridae</taxon>
        <taxon>Pentapetalae</taxon>
        <taxon>rosids</taxon>
        <taxon>fabids</taxon>
        <taxon>Rosales</taxon>
        <taxon>Rosaceae</taxon>
        <taxon>Amygdaloideae</taxon>
        <taxon>Maleae</taxon>
        <taxon>Malus</taxon>
    </lineage>
</organism>
<dbReference type="STRING" id="3750.A0A498JN43"/>
<dbReference type="AlphaFoldDB" id="A0A498JN43"/>
<proteinExistence type="predicted"/>
<keyword evidence="3" id="KW-1185">Reference proteome</keyword>
<accession>A0A498JN43</accession>
<evidence type="ECO:0000256" key="1">
    <source>
        <dbReference type="SAM" id="MobiDB-lite"/>
    </source>
</evidence>
<evidence type="ECO:0000313" key="2">
    <source>
        <dbReference type="EMBL" id="RXH96495.1"/>
    </source>
</evidence>
<comment type="caution">
    <text evidence="2">The sequence shown here is derived from an EMBL/GenBank/DDBJ whole genome shotgun (WGS) entry which is preliminary data.</text>
</comment>